<dbReference type="AlphaFoldDB" id="A0A1X7VKB7"/>
<dbReference type="InParanoid" id="A0A1X7VKB7"/>
<accession>A0A1X7VKB7</accession>
<protein>
    <submittedName>
        <fullName evidence="1">Uncharacterized protein</fullName>
    </submittedName>
</protein>
<evidence type="ECO:0000313" key="1">
    <source>
        <dbReference type="EnsemblMetazoa" id="Aqu2.1.39903_001"/>
    </source>
</evidence>
<sequence length="22" mass="2626">IHNGRIEYTRPLGAKWNSDRNQ</sequence>
<name>A0A1X7VKB7_AMPQE</name>
<organism evidence="1">
    <name type="scientific">Amphimedon queenslandica</name>
    <name type="common">Sponge</name>
    <dbReference type="NCBI Taxonomy" id="400682"/>
    <lineage>
        <taxon>Eukaryota</taxon>
        <taxon>Metazoa</taxon>
        <taxon>Porifera</taxon>
        <taxon>Demospongiae</taxon>
        <taxon>Heteroscleromorpha</taxon>
        <taxon>Haplosclerida</taxon>
        <taxon>Niphatidae</taxon>
        <taxon>Amphimedon</taxon>
    </lineage>
</organism>
<dbReference type="EnsemblMetazoa" id="Aqu2.1.39903_001">
    <property type="protein sequence ID" value="Aqu2.1.39903_001"/>
    <property type="gene ID" value="Aqu2.1.39903"/>
</dbReference>
<reference evidence="1" key="1">
    <citation type="submission" date="2017-05" db="UniProtKB">
        <authorList>
            <consortium name="EnsemblMetazoa"/>
        </authorList>
    </citation>
    <scope>IDENTIFICATION</scope>
</reference>
<proteinExistence type="predicted"/>